<feature type="domain" description="C3H1-type" evidence="6">
    <location>
        <begin position="172"/>
        <end position="200"/>
    </location>
</feature>
<protein>
    <recommendedName>
        <fullName evidence="6">C3H1-type domain-containing protein</fullName>
    </recommendedName>
</protein>
<proteinExistence type="predicted"/>
<evidence type="ECO:0000313" key="7">
    <source>
        <dbReference type="EMBL" id="KAE9405164.1"/>
    </source>
</evidence>
<evidence type="ECO:0000256" key="4">
    <source>
        <dbReference type="PROSITE-ProRule" id="PRU00723"/>
    </source>
</evidence>
<feature type="compositionally biased region" description="Polar residues" evidence="5">
    <location>
        <begin position="264"/>
        <end position="282"/>
    </location>
</feature>
<dbReference type="InterPro" id="IPR011990">
    <property type="entry name" value="TPR-like_helical_dom_sf"/>
</dbReference>
<dbReference type="PANTHER" id="PTHR11224:SF10">
    <property type="entry name" value="IP09428P-RELATED"/>
    <property type="match status" value="1"/>
</dbReference>
<dbReference type="Proteomes" id="UP000799118">
    <property type="component" value="Unassembled WGS sequence"/>
</dbReference>
<dbReference type="Gene3D" id="3.30.1370.210">
    <property type="match status" value="1"/>
</dbReference>
<dbReference type="InterPro" id="IPR000571">
    <property type="entry name" value="Znf_CCCH"/>
</dbReference>
<sequence length="338" mass="38624">MPSSSNNSPLIRYYSKLVETYIQLTLYEEAEATASRVLAVDPSNLIVRLKRGHARRRIGHLVGALADFETVLSIPPKPNTAQVLHYDEALRQRDIVIDILGVSYHELASAHTSQIALYNKPIYTDNPPSPNEKESLDEPSATPCRFYNHLGCRRGKKCTFSHAPDVRSIRDDRGKNVCLFFLIGKCKWDMFTCIYSHSKDDLAPEYKVDDTSRPAWWEDPLRREVVSERIMERDARRKKLHEQNELAKQRNSKKSKKKKKKNGNVDSNGKTNKPPASSSSHSNGDETLIFEWESDSDGEFEEEFEDVESPDVDLLSYEVKPWEHEVTKVTALLVALHP</sequence>
<keyword evidence="1 4" id="KW-0479">Metal-binding</keyword>
<evidence type="ECO:0000256" key="5">
    <source>
        <dbReference type="SAM" id="MobiDB-lite"/>
    </source>
</evidence>
<evidence type="ECO:0000313" key="8">
    <source>
        <dbReference type="Proteomes" id="UP000799118"/>
    </source>
</evidence>
<keyword evidence="3 4" id="KW-0862">Zinc</keyword>
<keyword evidence="8" id="KW-1185">Reference proteome</keyword>
<dbReference type="PROSITE" id="PS50103">
    <property type="entry name" value="ZF_C3H1"/>
    <property type="match status" value="2"/>
</dbReference>
<dbReference type="EMBL" id="ML769411">
    <property type="protein sequence ID" value="KAE9405164.1"/>
    <property type="molecule type" value="Genomic_DNA"/>
</dbReference>
<gene>
    <name evidence="7" type="ORF">BT96DRAFT_972725</name>
</gene>
<evidence type="ECO:0000256" key="2">
    <source>
        <dbReference type="ARBA" id="ARBA00022771"/>
    </source>
</evidence>
<feature type="domain" description="C3H1-type" evidence="6">
    <location>
        <begin position="138"/>
        <end position="165"/>
    </location>
</feature>
<dbReference type="PANTHER" id="PTHR11224">
    <property type="entry name" value="MAKORIN-RELATED"/>
    <property type="match status" value="1"/>
</dbReference>
<organism evidence="7 8">
    <name type="scientific">Gymnopus androsaceus JB14</name>
    <dbReference type="NCBI Taxonomy" id="1447944"/>
    <lineage>
        <taxon>Eukaryota</taxon>
        <taxon>Fungi</taxon>
        <taxon>Dikarya</taxon>
        <taxon>Basidiomycota</taxon>
        <taxon>Agaricomycotina</taxon>
        <taxon>Agaricomycetes</taxon>
        <taxon>Agaricomycetidae</taxon>
        <taxon>Agaricales</taxon>
        <taxon>Marasmiineae</taxon>
        <taxon>Omphalotaceae</taxon>
        <taxon>Gymnopus</taxon>
    </lineage>
</organism>
<dbReference type="GO" id="GO:0008270">
    <property type="term" value="F:zinc ion binding"/>
    <property type="evidence" value="ECO:0007669"/>
    <property type="project" value="UniProtKB-KW"/>
</dbReference>
<accession>A0A6A4I8P5</accession>
<dbReference type="InterPro" id="IPR045072">
    <property type="entry name" value="MKRN-like"/>
</dbReference>
<feature type="compositionally biased region" description="Basic residues" evidence="5">
    <location>
        <begin position="250"/>
        <end position="262"/>
    </location>
</feature>
<dbReference type="Gene3D" id="1.25.40.10">
    <property type="entry name" value="Tetratricopeptide repeat domain"/>
    <property type="match status" value="1"/>
</dbReference>
<keyword evidence="2 4" id="KW-0863">Zinc-finger</keyword>
<dbReference type="GO" id="GO:0000209">
    <property type="term" value="P:protein polyubiquitination"/>
    <property type="evidence" value="ECO:0007669"/>
    <property type="project" value="InterPro"/>
</dbReference>
<feature type="zinc finger region" description="C3H1-type" evidence="4">
    <location>
        <begin position="172"/>
        <end position="200"/>
    </location>
</feature>
<dbReference type="SUPFAM" id="SSF48452">
    <property type="entry name" value="TPR-like"/>
    <property type="match status" value="1"/>
</dbReference>
<evidence type="ECO:0000256" key="3">
    <source>
        <dbReference type="ARBA" id="ARBA00022833"/>
    </source>
</evidence>
<feature type="region of interest" description="Disordered" evidence="5">
    <location>
        <begin position="233"/>
        <end position="292"/>
    </location>
</feature>
<reference evidence="7" key="1">
    <citation type="journal article" date="2019" name="Environ. Microbiol.">
        <title>Fungal ecological strategies reflected in gene transcription - a case study of two litter decomposers.</title>
        <authorList>
            <person name="Barbi F."/>
            <person name="Kohler A."/>
            <person name="Barry K."/>
            <person name="Baskaran P."/>
            <person name="Daum C."/>
            <person name="Fauchery L."/>
            <person name="Ihrmark K."/>
            <person name="Kuo A."/>
            <person name="LaButti K."/>
            <person name="Lipzen A."/>
            <person name="Morin E."/>
            <person name="Grigoriev I.V."/>
            <person name="Henrissat B."/>
            <person name="Lindahl B."/>
            <person name="Martin F."/>
        </authorList>
    </citation>
    <scope>NUCLEOTIDE SEQUENCE</scope>
    <source>
        <strain evidence="7">JB14</strain>
    </source>
</reference>
<dbReference type="AlphaFoldDB" id="A0A6A4I8P5"/>
<dbReference type="OrthoDB" id="629492at2759"/>
<dbReference type="GO" id="GO:0061630">
    <property type="term" value="F:ubiquitin protein ligase activity"/>
    <property type="evidence" value="ECO:0007669"/>
    <property type="project" value="InterPro"/>
</dbReference>
<feature type="compositionally biased region" description="Basic and acidic residues" evidence="5">
    <location>
        <begin position="233"/>
        <end position="248"/>
    </location>
</feature>
<evidence type="ECO:0000256" key="1">
    <source>
        <dbReference type="ARBA" id="ARBA00022723"/>
    </source>
</evidence>
<evidence type="ECO:0000259" key="6">
    <source>
        <dbReference type="PROSITE" id="PS50103"/>
    </source>
</evidence>
<dbReference type="SMART" id="SM00356">
    <property type="entry name" value="ZnF_C3H1"/>
    <property type="match status" value="2"/>
</dbReference>
<name>A0A6A4I8P5_9AGAR</name>
<feature type="zinc finger region" description="C3H1-type" evidence="4">
    <location>
        <begin position="138"/>
        <end position="165"/>
    </location>
</feature>